<evidence type="ECO:0000256" key="1">
    <source>
        <dbReference type="SAM" id="Coils"/>
    </source>
</evidence>
<proteinExistence type="predicted"/>
<name>A0A8T0PIV7_PANVG</name>
<accession>A0A8T0PIV7</accession>
<reference evidence="3" key="1">
    <citation type="submission" date="2020-05" db="EMBL/GenBank/DDBJ databases">
        <title>WGS assembly of Panicum virgatum.</title>
        <authorList>
            <person name="Lovell J.T."/>
            <person name="Jenkins J."/>
            <person name="Shu S."/>
            <person name="Juenger T.E."/>
            <person name="Schmutz J."/>
        </authorList>
    </citation>
    <scope>NUCLEOTIDE SEQUENCE</scope>
    <source>
        <strain evidence="3">AP13</strain>
    </source>
</reference>
<evidence type="ECO:0000313" key="4">
    <source>
        <dbReference type="Proteomes" id="UP000823388"/>
    </source>
</evidence>
<dbReference type="PANTHER" id="PTHR33157:SF14">
    <property type="entry name" value="AUTONOMOUS TRANSPOSABLE ELEMENT EN-1 MOSAIC PROTEIN"/>
    <property type="match status" value="1"/>
</dbReference>
<keyword evidence="4" id="KW-1185">Reference proteome</keyword>
<dbReference type="EMBL" id="CM029051">
    <property type="protein sequence ID" value="KAG2561883.1"/>
    <property type="molecule type" value="Genomic_DNA"/>
</dbReference>
<protein>
    <submittedName>
        <fullName evidence="3">Uncharacterized protein</fullName>
    </submittedName>
</protein>
<evidence type="ECO:0000256" key="2">
    <source>
        <dbReference type="SAM" id="MobiDB-lite"/>
    </source>
</evidence>
<dbReference type="GO" id="GO:0032196">
    <property type="term" value="P:transposition"/>
    <property type="evidence" value="ECO:0007669"/>
    <property type="project" value="InterPro"/>
</dbReference>
<dbReference type="InterPro" id="IPR039266">
    <property type="entry name" value="EN-1/SPM"/>
</dbReference>
<organism evidence="3 4">
    <name type="scientific">Panicum virgatum</name>
    <name type="common">Blackwell switchgrass</name>
    <dbReference type="NCBI Taxonomy" id="38727"/>
    <lineage>
        <taxon>Eukaryota</taxon>
        <taxon>Viridiplantae</taxon>
        <taxon>Streptophyta</taxon>
        <taxon>Embryophyta</taxon>
        <taxon>Tracheophyta</taxon>
        <taxon>Spermatophyta</taxon>
        <taxon>Magnoliopsida</taxon>
        <taxon>Liliopsida</taxon>
        <taxon>Poales</taxon>
        <taxon>Poaceae</taxon>
        <taxon>PACMAD clade</taxon>
        <taxon>Panicoideae</taxon>
        <taxon>Panicodae</taxon>
        <taxon>Paniceae</taxon>
        <taxon>Panicinae</taxon>
        <taxon>Panicum</taxon>
        <taxon>Panicum sect. Hiantes</taxon>
    </lineage>
</organism>
<dbReference type="Proteomes" id="UP000823388">
    <property type="component" value="Chromosome 8K"/>
</dbReference>
<sequence length="374" mass="42807">MQSFNHRMDKQARAIEALNDFEGQVPEQKKIRGRNKLHRPHNGQIAIIPEGDSQFRYAKYSIDDKMKKGPILGVILKQEYPPIIEGTDRDGQPILYHARNWSHYSHTVRDDGQTPADCVKAEFWSIYSVQELEDEADRVFEKYAHTQCKNMLYQARPAAVKYYYREIIKSPIPDELACAKLLNFQQYMRCKPDWITEAAWESICKKIRQESRKKNPDGAQNRGGSRPLVETQQYLEAKYGPGQANIINTYCCMKSGVKNCDSSGNAGPIPSQRAQQLVNDYNDALQEKYPDNWQEQPFDGRIAYDIGGGLSHGRLAIGNGAVKKASIIDAAKASETRPSNSRSFQNLFRRYEEQVENNRRLTQQNAALTHKMQL</sequence>
<keyword evidence="1" id="KW-0175">Coiled coil</keyword>
<feature type="region of interest" description="Disordered" evidence="2">
    <location>
        <begin position="17"/>
        <end position="36"/>
    </location>
</feature>
<gene>
    <name evidence="3" type="ORF">PVAP13_8KG216506</name>
</gene>
<dbReference type="AlphaFoldDB" id="A0A8T0PIV7"/>
<dbReference type="PANTHER" id="PTHR33157">
    <property type="entry name" value="AUTONOMOUS TRANSPOSABLE ELEMENT EN-1 MOSAIC PROTEIN-RELATED"/>
    <property type="match status" value="1"/>
</dbReference>
<comment type="caution">
    <text evidence="3">The sequence shown here is derived from an EMBL/GenBank/DDBJ whole genome shotgun (WGS) entry which is preliminary data.</text>
</comment>
<feature type="coiled-coil region" evidence="1">
    <location>
        <begin position="344"/>
        <end position="371"/>
    </location>
</feature>
<evidence type="ECO:0000313" key="3">
    <source>
        <dbReference type="EMBL" id="KAG2561883.1"/>
    </source>
</evidence>